<dbReference type="InterPro" id="IPR000843">
    <property type="entry name" value="HTH_LacI"/>
</dbReference>
<feature type="domain" description="HTH lacI-type" evidence="4">
    <location>
        <begin position="13"/>
        <end position="62"/>
    </location>
</feature>
<name>A0ABN2KDS9_9ACTN</name>
<dbReference type="Pfam" id="PF00356">
    <property type="entry name" value="LacI"/>
    <property type="match status" value="1"/>
</dbReference>
<evidence type="ECO:0000313" key="7">
    <source>
        <dbReference type="Proteomes" id="UP001500655"/>
    </source>
</evidence>
<dbReference type="SUPFAM" id="SSF47413">
    <property type="entry name" value="lambda repressor-like DNA-binding domains"/>
    <property type="match status" value="1"/>
</dbReference>
<reference evidence="6 7" key="1">
    <citation type="journal article" date="2019" name="Int. J. Syst. Evol. Microbiol.">
        <title>The Global Catalogue of Microorganisms (GCM) 10K type strain sequencing project: providing services to taxonomists for standard genome sequencing and annotation.</title>
        <authorList>
            <consortium name="The Broad Institute Genomics Platform"/>
            <consortium name="The Broad Institute Genome Sequencing Center for Infectious Disease"/>
            <person name="Wu L."/>
            <person name="Ma J."/>
        </authorList>
    </citation>
    <scope>NUCLEOTIDE SEQUENCE [LARGE SCALE GENOMIC DNA]</scope>
    <source>
        <strain evidence="6 7">JCM 13249</strain>
    </source>
</reference>
<dbReference type="InterPro" id="IPR010982">
    <property type="entry name" value="Lambda_DNA-bd_dom_sf"/>
</dbReference>
<evidence type="ECO:0000256" key="3">
    <source>
        <dbReference type="ARBA" id="ARBA00023163"/>
    </source>
</evidence>
<dbReference type="PROSITE" id="PS50932">
    <property type="entry name" value="HTH_LACI_2"/>
    <property type="match status" value="1"/>
</dbReference>
<evidence type="ECO:0000313" key="6">
    <source>
        <dbReference type="EMBL" id="GAA1753587.1"/>
    </source>
</evidence>
<dbReference type="CDD" id="cd01392">
    <property type="entry name" value="HTH_LacI"/>
    <property type="match status" value="1"/>
</dbReference>
<dbReference type="SUPFAM" id="SSF53822">
    <property type="entry name" value="Periplasmic binding protein-like I"/>
    <property type="match status" value="1"/>
</dbReference>
<feature type="domain" description="HTH cro/C1-type" evidence="5">
    <location>
        <begin position="13"/>
        <end position="37"/>
    </location>
</feature>
<evidence type="ECO:0000256" key="2">
    <source>
        <dbReference type="ARBA" id="ARBA00023125"/>
    </source>
</evidence>
<accession>A0ABN2KDS9</accession>
<dbReference type="Pfam" id="PF13377">
    <property type="entry name" value="Peripla_BP_3"/>
    <property type="match status" value="1"/>
</dbReference>
<dbReference type="InterPro" id="IPR001387">
    <property type="entry name" value="Cro/C1-type_HTH"/>
</dbReference>
<keyword evidence="7" id="KW-1185">Reference proteome</keyword>
<proteinExistence type="predicted"/>
<comment type="caution">
    <text evidence="6">The sequence shown here is derived from an EMBL/GenBank/DDBJ whole genome shotgun (WGS) entry which is preliminary data.</text>
</comment>
<evidence type="ECO:0000256" key="1">
    <source>
        <dbReference type="ARBA" id="ARBA00023015"/>
    </source>
</evidence>
<dbReference type="InterPro" id="IPR046335">
    <property type="entry name" value="LacI/GalR-like_sensor"/>
</dbReference>
<evidence type="ECO:0000259" key="4">
    <source>
        <dbReference type="PROSITE" id="PS50932"/>
    </source>
</evidence>
<dbReference type="RefSeq" id="WP_344080672.1">
    <property type="nucleotide sequence ID" value="NZ_BAAALS010000010.1"/>
</dbReference>
<dbReference type="PANTHER" id="PTHR30146">
    <property type="entry name" value="LACI-RELATED TRANSCRIPTIONAL REPRESSOR"/>
    <property type="match status" value="1"/>
</dbReference>
<sequence>MTSEGRSIERGPLTIAQIAERAGVSVATVSKVVNGRAVAGETRDLVEDVIREWGYRRQRKVTAPAPLVELVFNVLGGDYAMEIIVGAERAAREHHLAVMVSGLEGRQAPSRGWVDELVSRRPTGVLWVFCSPTPTQVKLFRSRHIPFVMVDPLAEPGPQFPSVSVNNWSAGLSATRHLLDLGHRRIGLIAGPTHALASRARLDGYRAALDAAGVPIDPDLIRQGDFQISGGVENGRYLLGLPDPPTAIFASSDRDAIGVYQAAYDLGVRIPDDLSVVGFDDIPPASWLAPPLTTVRQPLEEMAAAAVDMVVSLAGGGQHSRREATFSADLIVRGSTGAPKA</sequence>
<evidence type="ECO:0000259" key="5">
    <source>
        <dbReference type="PROSITE" id="PS50943"/>
    </source>
</evidence>
<dbReference type="Proteomes" id="UP001500655">
    <property type="component" value="Unassembled WGS sequence"/>
</dbReference>
<organism evidence="6 7">
    <name type="scientific">Luedemannella helvata</name>
    <dbReference type="NCBI Taxonomy" id="349315"/>
    <lineage>
        <taxon>Bacteria</taxon>
        <taxon>Bacillati</taxon>
        <taxon>Actinomycetota</taxon>
        <taxon>Actinomycetes</taxon>
        <taxon>Micromonosporales</taxon>
        <taxon>Micromonosporaceae</taxon>
        <taxon>Luedemannella</taxon>
    </lineage>
</organism>
<dbReference type="Gene3D" id="1.10.260.40">
    <property type="entry name" value="lambda repressor-like DNA-binding domains"/>
    <property type="match status" value="1"/>
</dbReference>
<dbReference type="EMBL" id="BAAALS010000010">
    <property type="protein sequence ID" value="GAA1753587.1"/>
    <property type="molecule type" value="Genomic_DNA"/>
</dbReference>
<dbReference type="GO" id="GO:0003677">
    <property type="term" value="F:DNA binding"/>
    <property type="evidence" value="ECO:0007669"/>
    <property type="project" value="UniProtKB-KW"/>
</dbReference>
<dbReference type="CDD" id="cd06296">
    <property type="entry name" value="PBP1_CatR-like"/>
    <property type="match status" value="1"/>
</dbReference>
<dbReference type="PANTHER" id="PTHR30146:SF153">
    <property type="entry name" value="LACTOSE OPERON REPRESSOR"/>
    <property type="match status" value="1"/>
</dbReference>
<dbReference type="InterPro" id="IPR028082">
    <property type="entry name" value="Peripla_BP_I"/>
</dbReference>
<protein>
    <submittedName>
        <fullName evidence="6">LacI family DNA-binding transcriptional regulator</fullName>
    </submittedName>
</protein>
<keyword evidence="1" id="KW-0805">Transcription regulation</keyword>
<dbReference type="Gene3D" id="3.40.50.2300">
    <property type="match status" value="2"/>
</dbReference>
<dbReference type="PROSITE" id="PS50943">
    <property type="entry name" value="HTH_CROC1"/>
    <property type="match status" value="1"/>
</dbReference>
<gene>
    <name evidence="6" type="ORF">GCM10009681_25750</name>
</gene>
<keyword evidence="2 6" id="KW-0238">DNA-binding</keyword>
<keyword evidence="3" id="KW-0804">Transcription</keyword>
<dbReference type="SMART" id="SM00354">
    <property type="entry name" value="HTH_LACI"/>
    <property type="match status" value="1"/>
</dbReference>